<evidence type="ECO:0008006" key="3">
    <source>
        <dbReference type="Google" id="ProtNLM"/>
    </source>
</evidence>
<dbReference type="AlphaFoldDB" id="A0A6V8PQ42"/>
<protein>
    <recommendedName>
        <fullName evidence="3">AMP-binding enzyme C-terminal domain-containing protein</fullName>
    </recommendedName>
</protein>
<dbReference type="EMBL" id="BLSB01000021">
    <property type="protein sequence ID" value="GFP34755.1"/>
    <property type="molecule type" value="Genomic_DNA"/>
</dbReference>
<sequence>MRGFQNTESSLFQPFALLRSLYLPGLRLRGYPLAAVALGGETCSRSLRTFLQYIEFRDMLPKSKVGKLLRREMRAEERKLHEKD</sequence>
<name>A0A6V8PQ42_9ACTN</name>
<organism evidence="1 2">
    <name type="scientific">Candidatus Hakubella thermalkaliphila</name>
    <dbReference type="NCBI Taxonomy" id="2754717"/>
    <lineage>
        <taxon>Bacteria</taxon>
        <taxon>Bacillati</taxon>
        <taxon>Actinomycetota</taxon>
        <taxon>Actinomycetota incertae sedis</taxon>
        <taxon>Candidatus Hakubellales</taxon>
        <taxon>Candidatus Hakubellaceae</taxon>
        <taxon>Candidatus Hakubella</taxon>
    </lineage>
</organism>
<proteinExistence type="predicted"/>
<evidence type="ECO:0000313" key="2">
    <source>
        <dbReference type="Proteomes" id="UP000576480"/>
    </source>
</evidence>
<comment type="caution">
    <text evidence="1">The sequence shown here is derived from an EMBL/GenBank/DDBJ whole genome shotgun (WGS) entry which is preliminary data.</text>
</comment>
<accession>A0A6V8PQ42</accession>
<gene>
    <name evidence="1" type="ORF">HKBW3S43_00547</name>
</gene>
<evidence type="ECO:0000313" key="1">
    <source>
        <dbReference type="EMBL" id="GFP34755.1"/>
    </source>
</evidence>
<dbReference type="Proteomes" id="UP000576480">
    <property type="component" value="Unassembled WGS sequence"/>
</dbReference>
<reference evidence="1 2" key="1">
    <citation type="journal article" date="2020" name="Front. Microbiol.">
        <title>Single-cell genomics of novel Actinobacteria with the Wood-Ljungdahl pathway discovered in a serpentinizing system.</title>
        <authorList>
            <person name="Merino N."/>
            <person name="Kawai M."/>
            <person name="Boyd E.S."/>
            <person name="Colman D.R."/>
            <person name="McGlynn S.E."/>
            <person name="Nealson K.H."/>
            <person name="Kurokawa K."/>
            <person name="Hongoh Y."/>
        </authorList>
    </citation>
    <scope>NUCLEOTIDE SEQUENCE [LARGE SCALE GENOMIC DNA]</scope>
    <source>
        <strain evidence="1 2">S43</strain>
    </source>
</reference>